<dbReference type="Gene3D" id="3.20.20.190">
    <property type="entry name" value="Phosphatidylinositol (PI) phosphodiesterase"/>
    <property type="match status" value="1"/>
</dbReference>
<dbReference type="Pfam" id="PF03009">
    <property type="entry name" value="GDPD"/>
    <property type="match status" value="1"/>
</dbReference>
<dbReference type="GO" id="GO:0008081">
    <property type="term" value="F:phosphoric diester hydrolase activity"/>
    <property type="evidence" value="ECO:0007669"/>
    <property type="project" value="InterPro"/>
</dbReference>
<keyword evidence="3" id="KW-1185">Reference proteome</keyword>
<dbReference type="EMBL" id="CP063169">
    <property type="protein sequence ID" value="QOR72023.1"/>
    <property type="molecule type" value="Genomic_DNA"/>
</dbReference>
<name>A0A7M1SZF9_9MICO</name>
<accession>A0A7M1SZF9</accession>
<dbReference type="InterPro" id="IPR030395">
    <property type="entry name" value="GP_PDE_dom"/>
</dbReference>
<dbReference type="PANTHER" id="PTHR46211">
    <property type="entry name" value="GLYCEROPHOSPHORYL DIESTER PHOSPHODIESTERASE"/>
    <property type="match status" value="1"/>
</dbReference>
<dbReference type="AlphaFoldDB" id="A0A7M1SZF9"/>
<dbReference type="PROSITE" id="PS51704">
    <property type="entry name" value="GP_PDE"/>
    <property type="match status" value="1"/>
</dbReference>
<dbReference type="KEGG" id="halt:IM660_07215"/>
<dbReference type="InterPro" id="IPR017946">
    <property type="entry name" value="PLC-like_Pdiesterase_TIM-brl"/>
</dbReference>
<dbReference type="PANTHER" id="PTHR46211:SF14">
    <property type="entry name" value="GLYCEROPHOSPHODIESTER PHOSPHODIESTERASE"/>
    <property type="match status" value="1"/>
</dbReference>
<dbReference type="RefSeq" id="WP_193498669.1">
    <property type="nucleotide sequence ID" value="NZ_CP063169.1"/>
</dbReference>
<evidence type="ECO:0000313" key="2">
    <source>
        <dbReference type="EMBL" id="QOR72023.1"/>
    </source>
</evidence>
<protein>
    <recommendedName>
        <fullName evidence="1">GP-PDE domain-containing protein</fullName>
    </recommendedName>
</protein>
<gene>
    <name evidence="2" type="ORF">IM660_07215</name>
</gene>
<dbReference type="Proteomes" id="UP000593758">
    <property type="component" value="Chromosome"/>
</dbReference>
<evidence type="ECO:0000313" key="3">
    <source>
        <dbReference type="Proteomes" id="UP000593758"/>
    </source>
</evidence>
<proteinExistence type="predicted"/>
<sequence length="258" mass="27209">MKIYAHRGASAELPENTLAAFSRALELGVEGVELDVHLSADGVPVVIHDDTLDRTTSATGPVGARSEAELARVDAGGGEHVPTLDEVLDLVGSAAVVNVEIKDPTAIDAVATVTAHHPHVHWFASGGHWQALARLTDLVPGLAAYPLSLGHEGNESELLAQVRAHRPEAEATVAEMLERVGTLEDAVAFALRAGSGGVSVWERNLTASDVQAIRSRGLEAWVWTVNDPDRMGEIADLGADSLCTDDPATALRVLARDH</sequence>
<feature type="domain" description="GP-PDE" evidence="1">
    <location>
        <begin position="1"/>
        <end position="254"/>
    </location>
</feature>
<dbReference type="PROSITE" id="PS50007">
    <property type="entry name" value="PIPLC_X_DOMAIN"/>
    <property type="match status" value="1"/>
</dbReference>
<dbReference type="GO" id="GO:0006629">
    <property type="term" value="P:lipid metabolic process"/>
    <property type="evidence" value="ECO:0007669"/>
    <property type="project" value="InterPro"/>
</dbReference>
<reference evidence="2 3" key="1">
    <citation type="submission" date="2020-10" db="EMBL/GenBank/DDBJ databases">
        <title>Haloactinobacterium sp. RN3S43, a bacterium isolated from saline soil.</title>
        <authorList>
            <person name="Sun J.-Q."/>
        </authorList>
    </citation>
    <scope>NUCLEOTIDE SEQUENCE [LARGE SCALE GENOMIC DNA]</scope>
    <source>
        <strain evidence="2 3">RN3S43</strain>
    </source>
</reference>
<dbReference type="SUPFAM" id="SSF51695">
    <property type="entry name" value="PLC-like phosphodiesterases"/>
    <property type="match status" value="1"/>
</dbReference>
<evidence type="ECO:0000259" key="1">
    <source>
        <dbReference type="PROSITE" id="PS51704"/>
    </source>
</evidence>
<organism evidence="2 3">
    <name type="scientific">Ruania alkalisoli</name>
    <dbReference type="NCBI Taxonomy" id="2779775"/>
    <lineage>
        <taxon>Bacteria</taxon>
        <taxon>Bacillati</taxon>
        <taxon>Actinomycetota</taxon>
        <taxon>Actinomycetes</taxon>
        <taxon>Micrococcales</taxon>
        <taxon>Ruaniaceae</taxon>
        <taxon>Ruania</taxon>
    </lineage>
</organism>